<dbReference type="GO" id="GO:0003735">
    <property type="term" value="F:structural constituent of ribosome"/>
    <property type="evidence" value="ECO:0007669"/>
    <property type="project" value="InterPro"/>
</dbReference>
<evidence type="ECO:0000256" key="5">
    <source>
        <dbReference type="ARBA" id="ARBA00022692"/>
    </source>
</evidence>
<dbReference type="PANTHER" id="PTHR11040">
    <property type="entry name" value="ZINC/IRON TRANSPORTER"/>
    <property type="match status" value="1"/>
</dbReference>
<feature type="transmembrane region" description="Helical" evidence="15">
    <location>
        <begin position="12"/>
        <end position="32"/>
    </location>
</feature>
<feature type="transmembrane region" description="Helical" evidence="15">
    <location>
        <begin position="318"/>
        <end position="336"/>
    </location>
</feature>
<name>A0A3P7WKY9_HELPZ</name>
<protein>
    <recommendedName>
        <fullName evidence="11">Zinc transporter ZIP11</fullName>
    </recommendedName>
    <alternativeName>
        <fullName evidence="12">Solute carrier family 39 member 11</fullName>
    </alternativeName>
    <alternativeName>
        <fullName evidence="13">Zrt- and Irt-like protein 11</fullName>
    </alternativeName>
</protein>
<dbReference type="InterPro" id="IPR014722">
    <property type="entry name" value="Rib_uL2_dom2"/>
</dbReference>
<keyword evidence="4" id="KW-1003">Cell membrane</keyword>
<reference evidence="19" key="2">
    <citation type="submission" date="2019-09" db="UniProtKB">
        <authorList>
            <consortium name="WormBaseParasite"/>
        </authorList>
    </citation>
    <scope>IDENTIFICATION</scope>
</reference>
<evidence type="ECO:0000256" key="12">
    <source>
        <dbReference type="ARBA" id="ARBA00042540"/>
    </source>
</evidence>
<dbReference type="PROSITE" id="PS01108">
    <property type="entry name" value="RIBOSOMAL_L24"/>
    <property type="match status" value="1"/>
</dbReference>
<dbReference type="Proteomes" id="UP000050761">
    <property type="component" value="Unassembled WGS sequence"/>
</dbReference>
<dbReference type="AlphaFoldDB" id="A0A3P7WKY9"/>
<keyword evidence="5 15" id="KW-0812">Transmembrane</keyword>
<sequence length="619" mass="68696">MIRGISPVWQALVAGCFTWGVTALGASLVFVMKHQNRKLLDLSLGFAAGVMTAASFWSLLAPAIEISEKTMGTLAFLPVAVGFAVGAAFVHFADRMLPSCVMGDTAVLDYLAPAKTETQLSLVSANGSESTPPSRYDSVTNKSSGLRHRGSANRTTETQEIGEESESAEREKETMRRLEDEYRSSWRRIMLLILAVTVHNIPEGLAVGVGFGSVGKTEAAKFETAFNLAIGIGLQNFPEGLAVSLPLAAFGHSKLKAFWYGQLSGMVEPISALLGAAAIILMEPLLPYALSFAAGAMIYVVVDDIIPEAQRSGNGKLASVACIVGFLVMMCMDVGLGDSGVMHLSRVARLPRKPFQELDYARHMPKEYVERLKRTVPRKVFSGRFGAPDITRWVIHPDDYVPSYERPWVNEELTKSLERAEKYHQAMTSQKFFPLRRSKIRRIPDEEWTFLAGDLVQVMVGKDKGRQGTVMSVSRDTNEVMVEGLHCKLEVELEGAKKMGVEEVLTWKEQPLSVEKGHVKLVDPNDNEPCEAKWTLNSAGDEYIRISSRSGFEIPVPSQARVTYEYLQPEKYIEVEEKDTPPSLVLERTYVPKLASFEDEICEELGIKDPRQRKPTYWY</sequence>
<dbReference type="SMART" id="SM00739">
    <property type="entry name" value="KOW"/>
    <property type="match status" value="1"/>
</dbReference>
<feature type="transmembrane region" description="Helical" evidence="15">
    <location>
        <begin position="257"/>
        <end position="282"/>
    </location>
</feature>
<evidence type="ECO:0000256" key="14">
    <source>
        <dbReference type="SAM" id="MobiDB-lite"/>
    </source>
</evidence>
<evidence type="ECO:0000256" key="13">
    <source>
        <dbReference type="ARBA" id="ARBA00042973"/>
    </source>
</evidence>
<feature type="domain" description="KOW" evidence="16">
    <location>
        <begin position="449"/>
        <end position="476"/>
    </location>
</feature>
<dbReference type="OrthoDB" id="262547at2759"/>
<evidence type="ECO:0000256" key="4">
    <source>
        <dbReference type="ARBA" id="ARBA00022475"/>
    </source>
</evidence>
<evidence type="ECO:0000256" key="15">
    <source>
        <dbReference type="SAM" id="Phobius"/>
    </source>
</evidence>
<keyword evidence="8 15" id="KW-1133">Transmembrane helix</keyword>
<keyword evidence="7" id="KW-0689">Ribosomal protein</keyword>
<dbReference type="GO" id="GO:1990904">
    <property type="term" value="C:ribonucleoprotein complex"/>
    <property type="evidence" value="ECO:0007669"/>
    <property type="project" value="UniProtKB-KW"/>
</dbReference>
<feature type="transmembrane region" description="Helical" evidence="15">
    <location>
        <begin position="288"/>
        <end position="306"/>
    </location>
</feature>
<dbReference type="GO" id="GO:0005886">
    <property type="term" value="C:plasma membrane"/>
    <property type="evidence" value="ECO:0007669"/>
    <property type="project" value="UniProtKB-SubCell"/>
</dbReference>
<dbReference type="Pfam" id="PF00467">
    <property type="entry name" value="KOW"/>
    <property type="match status" value="1"/>
</dbReference>
<evidence type="ECO:0000256" key="9">
    <source>
        <dbReference type="ARBA" id="ARBA00023136"/>
    </source>
</evidence>
<evidence type="ECO:0000256" key="3">
    <source>
        <dbReference type="ARBA" id="ARBA00010618"/>
    </source>
</evidence>
<comment type="similarity">
    <text evidence="3">Belongs to the universal ribosomal protein uL24 family.</text>
</comment>
<feature type="region of interest" description="Disordered" evidence="14">
    <location>
        <begin position="122"/>
        <end position="176"/>
    </location>
</feature>
<evidence type="ECO:0000256" key="8">
    <source>
        <dbReference type="ARBA" id="ARBA00022989"/>
    </source>
</evidence>
<dbReference type="Gene3D" id="2.30.30.30">
    <property type="match status" value="1"/>
</dbReference>
<comment type="subcellular location">
    <subcellularLocation>
        <location evidence="1">Cell membrane</location>
        <topology evidence="1">Multi-pass membrane protein</topology>
    </subcellularLocation>
</comment>
<dbReference type="PROSITE" id="PS51257">
    <property type="entry name" value="PROKAR_LIPOPROTEIN"/>
    <property type="match status" value="1"/>
</dbReference>
<feature type="transmembrane region" description="Helical" evidence="15">
    <location>
        <begin position="72"/>
        <end position="93"/>
    </location>
</feature>
<dbReference type="InterPro" id="IPR003689">
    <property type="entry name" value="ZIP"/>
</dbReference>
<dbReference type="GO" id="GO:0005385">
    <property type="term" value="F:zinc ion transmembrane transporter activity"/>
    <property type="evidence" value="ECO:0007669"/>
    <property type="project" value="TreeGrafter"/>
</dbReference>
<organism evidence="17">
    <name type="scientific">Heligmosomoides polygyrus</name>
    <name type="common">Parasitic roundworm</name>
    <dbReference type="NCBI Taxonomy" id="6339"/>
    <lineage>
        <taxon>Eukaryota</taxon>
        <taxon>Metazoa</taxon>
        <taxon>Ecdysozoa</taxon>
        <taxon>Nematoda</taxon>
        <taxon>Chromadorea</taxon>
        <taxon>Rhabditida</taxon>
        <taxon>Rhabditina</taxon>
        <taxon>Rhabditomorpha</taxon>
        <taxon>Strongyloidea</taxon>
        <taxon>Heligmosomidae</taxon>
        <taxon>Heligmosomoides</taxon>
    </lineage>
</organism>
<feature type="compositionally biased region" description="Basic and acidic residues" evidence="14">
    <location>
        <begin position="167"/>
        <end position="176"/>
    </location>
</feature>
<dbReference type="InterPro" id="IPR005825">
    <property type="entry name" value="Ribosomal_uL24_CS"/>
</dbReference>
<dbReference type="CDD" id="cd06089">
    <property type="entry name" value="KOW_RPL26"/>
    <property type="match status" value="1"/>
</dbReference>
<evidence type="ECO:0000256" key="2">
    <source>
        <dbReference type="ARBA" id="ARBA00006939"/>
    </source>
</evidence>
<evidence type="ECO:0000256" key="7">
    <source>
        <dbReference type="ARBA" id="ARBA00022980"/>
    </source>
</evidence>
<accession>A0A3P7WKY9</accession>
<dbReference type="SUPFAM" id="SSF50104">
    <property type="entry name" value="Translation proteins SH3-like domain"/>
    <property type="match status" value="1"/>
</dbReference>
<evidence type="ECO:0000313" key="18">
    <source>
        <dbReference type="Proteomes" id="UP000050761"/>
    </source>
</evidence>
<dbReference type="PANTHER" id="PTHR11040:SF211">
    <property type="entry name" value="ZINC TRANSPORTER ZIP11"/>
    <property type="match status" value="1"/>
</dbReference>
<dbReference type="InterPro" id="IPR008991">
    <property type="entry name" value="Translation_prot_SH3-like_sf"/>
</dbReference>
<dbReference type="GO" id="GO:0005840">
    <property type="term" value="C:ribosome"/>
    <property type="evidence" value="ECO:0007669"/>
    <property type="project" value="UniProtKB-KW"/>
</dbReference>
<evidence type="ECO:0000256" key="11">
    <source>
        <dbReference type="ARBA" id="ARBA00040593"/>
    </source>
</evidence>
<keyword evidence="6" id="KW-0862">Zinc</keyword>
<comment type="similarity">
    <text evidence="2">Belongs to the ZIP transporter (TC 2.A.5) family.</text>
</comment>
<dbReference type="InterPro" id="IPR041988">
    <property type="entry name" value="Ribosomal_uL24_KOW"/>
</dbReference>
<dbReference type="InterPro" id="IPR005824">
    <property type="entry name" value="KOW"/>
</dbReference>
<dbReference type="GO" id="GO:0003723">
    <property type="term" value="F:RNA binding"/>
    <property type="evidence" value="ECO:0007669"/>
    <property type="project" value="InterPro"/>
</dbReference>
<evidence type="ECO:0000256" key="10">
    <source>
        <dbReference type="ARBA" id="ARBA00023274"/>
    </source>
</evidence>
<keyword evidence="18" id="KW-1185">Reference proteome</keyword>
<keyword evidence="10" id="KW-0687">Ribonucleoprotein</keyword>
<evidence type="ECO:0000259" key="16">
    <source>
        <dbReference type="SMART" id="SM00739"/>
    </source>
</evidence>
<reference evidence="17 18" key="1">
    <citation type="submission" date="2018-11" db="EMBL/GenBank/DDBJ databases">
        <authorList>
            <consortium name="Pathogen Informatics"/>
        </authorList>
    </citation>
    <scope>NUCLEOTIDE SEQUENCE [LARGE SCALE GENOMIC DNA]</scope>
</reference>
<dbReference type="WBParaSite" id="HPBE_0000449101-mRNA-1">
    <property type="protein sequence ID" value="HPBE_0000449101-mRNA-1"/>
    <property type="gene ID" value="HPBE_0000449101"/>
</dbReference>
<dbReference type="Pfam" id="PF02535">
    <property type="entry name" value="Zip"/>
    <property type="match status" value="1"/>
</dbReference>
<keyword evidence="9 15" id="KW-0472">Membrane</keyword>
<feature type="transmembrane region" description="Helical" evidence="15">
    <location>
        <begin position="39"/>
        <end position="60"/>
    </location>
</feature>
<feature type="compositionally biased region" description="Polar residues" evidence="14">
    <location>
        <begin position="122"/>
        <end position="144"/>
    </location>
</feature>
<dbReference type="GO" id="GO:0006412">
    <property type="term" value="P:translation"/>
    <property type="evidence" value="ECO:0007669"/>
    <property type="project" value="InterPro"/>
</dbReference>
<evidence type="ECO:0000256" key="1">
    <source>
        <dbReference type="ARBA" id="ARBA00004651"/>
    </source>
</evidence>
<gene>
    <name evidence="17" type="ORF">HPBE_LOCUS4492</name>
</gene>
<evidence type="ECO:0000313" key="19">
    <source>
        <dbReference type="WBParaSite" id="HPBE_0000449101-mRNA-1"/>
    </source>
</evidence>
<evidence type="ECO:0000256" key="6">
    <source>
        <dbReference type="ARBA" id="ARBA00022833"/>
    </source>
</evidence>
<proteinExistence type="inferred from homology"/>
<evidence type="ECO:0000313" key="17">
    <source>
        <dbReference type="EMBL" id="VDO61436.1"/>
    </source>
</evidence>
<dbReference type="EMBL" id="UZAH01025322">
    <property type="protein sequence ID" value="VDO61436.1"/>
    <property type="molecule type" value="Genomic_DNA"/>
</dbReference>